<feature type="transmembrane region" description="Helical" evidence="5">
    <location>
        <begin position="178"/>
        <end position="200"/>
    </location>
</feature>
<keyword evidence="8" id="KW-1185">Reference proteome</keyword>
<dbReference type="Proteomes" id="UP001311232">
    <property type="component" value="Unassembled WGS sequence"/>
</dbReference>
<dbReference type="GO" id="GO:0033691">
    <property type="term" value="F:sialic acid binding"/>
    <property type="evidence" value="ECO:0007669"/>
    <property type="project" value="TreeGrafter"/>
</dbReference>
<dbReference type="AlphaFoldDB" id="A0AAV9RRE6"/>
<keyword evidence="4 5" id="KW-0472">Membrane</keyword>
<dbReference type="InterPro" id="IPR051036">
    <property type="entry name" value="SIGLEC"/>
</dbReference>
<evidence type="ECO:0000256" key="3">
    <source>
        <dbReference type="ARBA" id="ARBA00022989"/>
    </source>
</evidence>
<name>A0AAV9RRE6_9TELE</name>
<evidence type="ECO:0000256" key="5">
    <source>
        <dbReference type="SAM" id="Phobius"/>
    </source>
</evidence>
<evidence type="ECO:0000256" key="6">
    <source>
        <dbReference type="SAM" id="SignalP"/>
    </source>
</evidence>
<accession>A0AAV9RRE6</accession>
<comment type="caution">
    <text evidence="7">The sequence shown here is derived from an EMBL/GenBank/DDBJ whole genome shotgun (WGS) entry which is preliminary data.</text>
</comment>
<dbReference type="InterPro" id="IPR036179">
    <property type="entry name" value="Ig-like_dom_sf"/>
</dbReference>
<feature type="signal peptide" evidence="6">
    <location>
        <begin position="1"/>
        <end position="19"/>
    </location>
</feature>
<proteinExistence type="predicted"/>
<reference evidence="7 8" key="1">
    <citation type="submission" date="2021-06" db="EMBL/GenBank/DDBJ databases">
        <authorList>
            <person name="Palmer J.M."/>
        </authorList>
    </citation>
    <scope>NUCLEOTIDE SEQUENCE [LARGE SCALE GENOMIC DNA]</scope>
    <source>
        <strain evidence="7 8">MEX-2019</strain>
        <tissue evidence="7">Muscle</tissue>
    </source>
</reference>
<feature type="chain" id="PRO_5043911641" evidence="6">
    <location>
        <begin position="20"/>
        <end position="280"/>
    </location>
</feature>
<keyword evidence="3 5" id="KW-1133">Transmembrane helix</keyword>
<dbReference type="PANTHER" id="PTHR12035:SF125">
    <property type="entry name" value="SIALIC ACID-BINDING IG-LIKE LECTIN 5"/>
    <property type="match status" value="1"/>
</dbReference>
<dbReference type="Gene3D" id="2.60.40.10">
    <property type="entry name" value="Immunoglobulins"/>
    <property type="match status" value="1"/>
</dbReference>
<keyword evidence="2 5" id="KW-0812">Transmembrane</keyword>
<sequence length="280" mass="31974">MKLPVLLYLSLMWILRSQAKDHGWKININRTLNVTKGSNITIMCRFDFPSVQNTNNFGVYWKTEGESECSKNDNDKKAFAFHPNLTCVDSNFRDRTKLIGNKSKGNCSLEIFNIREGEPKIYLRVTGWNDSYSFVKDPVIIYVDGQNLASLNHTDPPFNTATANSMYGSHDDGKNVKLYLTTFVPVLGVLVIVAAGTVAYKIHKRSYRFEREESGYYVNFRQTSSNTPISKPSCETSNKKLPDPKVIDENIYMNLKTLQNQTDQRVERVDNIYGNVDHTT</sequence>
<organism evidence="7 8">
    <name type="scientific">Crenichthys baileyi</name>
    <name type="common">White River springfish</name>
    <dbReference type="NCBI Taxonomy" id="28760"/>
    <lineage>
        <taxon>Eukaryota</taxon>
        <taxon>Metazoa</taxon>
        <taxon>Chordata</taxon>
        <taxon>Craniata</taxon>
        <taxon>Vertebrata</taxon>
        <taxon>Euteleostomi</taxon>
        <taxon>Actinopterygii</taxon>
        <taxon>Neopterygii</taxon>
        <taxon>Teleostei</taxon>
        <taxon>Neoteleostei</taxon>
        <taxon>Acanthomorphata</taxon>
        <taxon>Ovalentaria</taxon>
        <taxon>Atherinomorphae</taxon>
        <taxon>Cyprinodontiformes</taxon>
        <taxon>Goodeidae</taxon>
        <taxon>Crenichthys</taxon>
    </lineage>
</organism>
<dbReference type="GO" id="GO:0007155">
    <property type="term" value="P:cell adhesion"/>
    <property type="evidence" value="ECO:0007669"/>
    <property type="project" value="TreeGrafter"/>
</dbReference>
<dbReference type="InterPro" id="IPR013783">
    <property type="entry name" value="Ig-like_fold"/>
</dbReference>
<protein>
    <submittedName>
        <fullName evidence="7">Uncharacterized protein</fullName>
    </submittedName>
</protein>
<evidence type="ECO:0000313" key="8">
    <source>
        <dbReference type="Proteomes" id="UP001311232"/>
    </source>
</evidence>
<dbReference type="PANTHER" id="PTHR12035">
    <property type="entry name" value="SIALIC ACID BINDING IMMUNOGLOBULIN-LIKE LECTIN"/>
    <property type="match status" value="1"/>
</dbReference>
<evidence type="ECO:0000256" key="1">
    <source>
        <dbReference type="ARBA" id="ARBA00004167"/>
    </source>
</evidence>
<keyword evidence="6" id="KW-0732">Signal</keyword>
<dbReference type="SUPFAM" id="SSF48726">
    <property type="entry name" value="Immunoglobulin"/>
    <property type="match status" value="1"/>
</dbReference>
<dbReference type="EMBL" id="JAHHUM010001477">
    <property type="protein sequence ID" value="KAK5611455.1"/>
    <property type="molecule type" value="Genomic_DNA"/>
</dbReference>
<gene>
    <name evidence="7" type="ORF">CRENBAI_016333</name>
</gene>
<comment type="subcellular location">
    <subcellularLocation>
        <location evidence="1">Membrane</location>
        <topology evidence="1">Single-pass membrane protein</topology>
    </subcellularLocation>
</comment>
<evidence type="ECO:0000256" key="2">
    <source>
        <dbReference type="ARBA" id="ARBA00022692"/>
    </source>
</evidence>
<evidence type="ECO:0000256" key="4">
    <source>
        <dbReference type="ARBA" id="ARBA00023136"/>
    </source>
</evidence>
<evidence type="ECO:0000313" key="7">
    <source>
        <dbReference type="EMBL" id="KAK5611455.1"/>
    </source>
</evidence>
<dbReference type="GO" id="GO:0005886">
    <property type="term" value="C:plasma membrane"/>
    <property type="evidence" value="ECO:0007669"/>
    <property type="project" value="TreeGrafter"/>
</dbReference>